<evidence type="ECO:0000313" key="7">
    <source>
        <dbReference type="EMBL" id="MBC5778830.1"/>
    </source>
</evidence>
<evidence type="ECO:0000256" key="1">
    <source>
        <dbReference type="ARBA" id="ARBA00008857"/>
    </source>
</evidence>
<organism evidence="7 8">
    <name type="scientific">Blautia difficilis</name>
    <dbReference type="NCBI Taxonomy" id="2763027"/>
    <lineage>
        <taxon>Bacteria</taxon>
        <taxon>Bacillati</taxon>
        <taxon>Bacillota</taxon>
        <taxon>Clostridia</taxon>
        <taxon>Lachnospirales</taxon>
        <taxon>Lachnospiraceae</taxon>
        <taxon>Blautia</taxon>
    </lineage>
</organism>
<keyword evidence="3" id="KW-0233">DNA recombination</keyword>
<evidence type="ECO:0000256" key="3">
    <source>
        <dbReference type="ARBA" id="ARBA00023172"/>
    </source>
</evidence>
<keyword evidence="8" id="KW-1185">Reference proteome</keyword>
<dbReference type="Gene3D" id="1.10.443.10">
    <property type="entry name" value="Intergrase catalytic core"/>
    <property type="match status" value="1"/>
</dbReference>
<dbReference type="Gene3D" id="1.10.150.130">
    <property type="match status" value="1"/>
</dbReference>
<dbReference type="CDD" id="cd00397">
    <property type="entry name" value="DNA_BRE_C"/>
    <property type="match status" value="1"/>
</dbReference>
<dbReference type="InterPro" id="IPR050090">
    <property type="entry name" value="Tyrosine_recombinase_XerCD"/>
</dbReference>
<dbReference type="RefSeq" id="WP_186994329.1">
    <property type="nucleotide sequence ID" value="NZ_JACOQG010000004.1"/>
</dbReference>
<name>A0ABR7IFP5_9FIRM</name>
<dbReference type="InterPro" id="IPR044068">
    <property type="entry name" value="CB"/>
</dbReference>
<dbReference type="InterPro" id="IPR010998">
    <property type="entry name" value="Integrase_recombinase_N"/>
</dbReference>
<sequence>MSITIDQAFQIFMADRETSCVDKTLMYYQENLTNFFTYVSGVFNRPTNEIDCEEITKELFQNYIKYLRKRPKFQNHPFLEPSSELLSSTSIRTYCRSIKVFANFCKDNDYGHDFTYKVKLPNDDAGEIIPLYQSEVQQIDKLFNLKTEFGLRNWCIVHLMLDAGLRSSEVINIRFCDLLFEKNIIQIYKSKRARTRLVILCPRLKVNLMKYCVIYRNYTELHPKSFVFLQMRQQEPINQNVIKQLFARIKKKSAIERLHPHLCRHTFATSYIKGGGNIEMLRLLLGHSDYKTTKMYLHLAQQAELLHEDIYPLDPVFFKRFY</sequence>
<accession>A0ABR7IFP5</accession>
<reference evidence="7 8" key="1">
    <citation type="submission" date="2020-08" db="EMBL/GenBank/DDBJ databases">
        <title>Genome public.</title>
        <authorList>
            <person name="Liu C."/>
            <person name="Sun Q."/>
        </authorList>
    </citation>
    <scope>NUCLEOTIDE SEQUENCE [LARGE SCALE GENOMIC DNA]</scope>
    <source>
        <strain evidence="7 8">M29</strain>
    </source>
</reference>
<comment type="caution">
    <text evidence="7">The sequence shown here is derived from an EMBL/GenBank/DDBJ whole genome shotgun (WGS) entry which is preliminary data.</text>
</comment>
<evidence type="ECO:0000256" key="4">
    <source>
        <dbReference type="PROSITE-ProRule" id="PRU01248"/>
    </source>
</evidence>
<evidence type="ECO:0000259" key="6">
    <source>
        <dbReference type="PROSITE" id="PS51900"/>
    </source>
</evidence>
<protein>
    <submittedName>
        <fullName evidence="7">Site-specific integrase</fullName>
    </submittedName>
</protein>
<dbReference type="EMBL" id="JACOQG010000004">
    <property type="protein sequence ID" value="MBC5778830.1"/>
    <property type="molecule type" value="Genomic_DNA"/>
</dbReference>
<dbReference type="Pfam" id="PF13102">
    <property type="entry name" value="Phage_int_SAM_5"/>
    <property type="match status" value="1"/>
</dbReference>
<proteinExistence type="inferred from homology"/>
<evidence type="ECO:0000313" key="8">
    <source>
        <dbReference type="Proteomes" id="UP000649826"/>
    </source>
</evidence>
<dbReference type="PANTHER" id="PTHR30349">
    <property type="entry name" value="PHAGE INTEGRASE-RELATED"/>
    <property type="match status" value="1"/>
</dbReference>
<dbReference type="PANTHER" id="PTHR30349:SF41">
    <property type="entry name" value="INTEGRASE_RECOMBINASE PROTEIN MJ0367-RELATED"/>
    <property type="match status" value="1"/>
</dbReference>
<dbReference type="Pfam" id="PF00589">
    <property type="entry name" value="Phage_integrase"/>
    <property type="match status" value="1"/>
</dbReference>
<evidence type="ECO:0000256" key="2">
    <source>
        <dbReference type="ARBA" id="ARBA00023125"/>
    </source>
</evidence>
<dbReference type="InterPro" id="IPR013762">
    <property type="entry name" value="Integrase-like_cat_sf"/>
</dbReference>
<comment type="similarity">
    <text evidence="1">Belongs to the 'phage' integrase family.</text>
</comment>
<dbReference type="InterPro" id="IPR002104">
    <property type="entry name" value="Integrase_catalytic"/>
</dbReference>
<evidence type="ECO:0000259" key="5">
    <source>
        <dbReference type="PROSITE" id="PS51898"/>
    </source>
</evidence>
<gene>
    <name evidence="7" type="ORF">H8Z82_03975</name>
</gene>
<dbReference type="InterPro" id="IPR025269">
    <property type="entry name" value="SAM-like_dom"/>
</dbReference>
<feature type="domain" description="Core-binding (CB)" evidence="6">
    <location>
        <begin position="1"/>
        <end position="106"/>
    </location>
</feature>
<dbReference type="InterPro" id="IPR011010">
    <property type="entry name" value="DNA_brk_join_enz"/>
</dbReference>
<dbReference type="Proteomes" id="UP000649826">
    <property type="component" value="Unassembled WGS sequence"/>
</dbReference>
<feature type="domain" description="Tyr recombinase" evidence="5">
    <location>
        <begin position="126"/>
        <end position="309"/>
    </location>
</feature>
<dbReference type="SUPFAM" id="SSF56349">
    <property type="entry name" value="DNA breaking-rejoining enzymes"/>
    <property type="match status" value="1"/>
</dbReference>
<dbReference type="PROSITE" id="PS51900">
    <property type="entry name" value="CB"/>
    <property type="match status" value="1"/>
</dbReference>
<dbReference type="PROSITE" id="PS51898">
    <property type="entry name" value="TYR_RECOMBINASE"/>
    <property type="match status" value="1"/>
</dbReference>
<keyword evidence="2 4" id="KW-0238">DNA-binding</keyword>